<keyword evidence="2" id="KW-1185">Reference proteome</keyword>
<reference evidence="1" key="1">
    <citation type="journal article" date="2020" name="Stud. Mycol.">
        <title>101 Dothideomycetes genomes: a test case for predicting lifestyles and emergence of pathogens.</title>
        <authorList>
            <person name="Haridas S."/>
            <person name="Albert R."/>
            <person name="Binder M."/>
            <person name="Bloem J."/>
            <person name="Labutti K."/>
            <person name="Salamov A."/>
            <person name="Andreopoulos B."/>
            <person name="Baker S."/>
            <person name="Barry K."/>
            <person name="Bills G."/>
            <person name="Bluhm B."/>
            <person name="Cannon C."/>
            <person name="Castanera R."/>
            <person name="Culley D."/>
            <person name="Daum C."/>
            <person name="Ezra D."/>
            <person name="Gonzalez J."/>
            <person name="Henrissat B."/>
            <person name="Kuo A."/>
            <person name="Liang C."/>
            <person name="Lipzen A."/>
            <person name="Lutzoni F."/>
            <person name="Magnuson J."/>
            <person name="Mondo S."/>
            <person name="Nolan M."/>
            <person name="Ohm R."/>
            <person name="Pangilinan J."/>
            <person name="Park H.-J."/>
            <person name="Ramirez L."/>
            <person name="Alfaro M."/>
            <person name="Sun H."/>
            <person name="Tritt A."/>
            <person name="Yoshinaga Y."/>
            <person name="Zwiers L.-H."/>
            <person name="Turgeon B."/>
            <person name="Goodwin S."/>
            <person name="Spatafora J."/>
            <person name="Crous P."/>
            <person name="Grigoriev I."/>
        </authorList>
    </citation>
    <scope>NUCLEOTIDE SEQUENCE</scope>
    <source>
        <strain evidence="1">CBS 122367</strain>
    </source>
</reference>
<proteinExistence type="predicted"/>
<dbReference type="Proteomes" id="UP000799291">
    <property type="component" value="Unassembled WGS sequence"/>
</dbReference>
<sequence>MSSVCIPSRILVRSNSSRNARSCSGVAASAQATSSFLPITNATRGFLLIKFSIQRRPRGSRSLFICSIRIAISRARACEGG</sequence>
<evidence type="ECO:0000313" key="1">
    <source>
        <dbReference type="EMBL" id="KAF2680273.1"/>
    </source>
</evidence>
<organism evidence="1 2">
    <name type="scientific">Lentithecium fluviatile CBS 122367</name>
    <dbReference type="NCBI Taxonomy" id="1168545"/>
    <lineage>
        <taxon>Eukaryota</taxon>
        <taxon>Fungi</taxon>
        <taxon>Dikarya</taxon>
        <taxon>Ascomycota</taxon>
        <taxon>Pezizomycotina</taxon>
        <taxon>Dothideomycetes</taxon>
        <taxon>Pleosporomycetidae</taxon>
        <taxon>Pleosporales</taxon>
        <taxon>Massarineae</taxon>
        <taxon>Lentitheciaceae</taxon>
        <taxon>Lentithecium</taxon>
    </lineage>
</organism>
<dbReference type="EMBL" id="MU005597">
    <property type="protein sequence ID" value="KAF2680273.1"/>
    <property type="molecule type" value="Genomic_DNA"/>
</dbReference>
<dbReference type="AlphaFoldDB" id="A0A6G1IQM7"/>
<protein>
    <submittedName>
        <fullName evidence="1">Uncharacterized protein</fullName>
    </submittedName>
</protein>
<evidence type="ECO:0000313" key="2">
    <source>
        <dbReference type="Proteomes" id="UP000799291"/>
    </source>
</evidence>
<accession>A0A6G1IQM7</accession>
<gene>
    <name evidence="1" type="ORF">K458DRAFT_458522</name>
</gene>
<name>A0A6G1IQM7_9PLEO</name>